<evidence type="ECO:0000256" key="2">
    <source>
        <dbReference type="ARBA" id="ARBA00002364"/>
    </source>
</evidence>
<dbReference type="PROSITE" id="PS51671">
    <property type="entry name" value="ACT"/>
    <property type="match status" value="1"/>
</dbReference>
<keyword evidence="24" id="KW-1185">Reference proteome</keyword>
<dbReference type="EMBL" id="JACRSN010000020">
    <property type="protein sequence ID" value="MBC8534637.1"/>
    <property type="molecule type" value="Genomic_DNA"/>
</dbReference>
<dbReference type="SUPFAM" id="SSF55021">
    <property type="entry name" value="ACT-like"/>
    <property type="match status" value="1"/>
</dbReference>
<evidence type="ECO:0000256" key="12">
    <source>
        <dbReference type="ARBA" id="ARBA00023222"/>
    </source>
</evidence>
<evidence type="ECO:0000256" key="17">
    <source>
        <dbReference type="ARBA" id="ARBA00031520"/>
    </source>
</evidence>
<keyword evidence="9" id="KW-0963">Cytoplasm</keyword>
<comment type="caution">
    <text evidence="23">The sequence shown here is derived from an EMBL/GenBank/DDBJ whole genome shotgun (WGS) entry which is preliminary data.</text>
</comment>
<evidence type="ECO:0000259" key="20">
    <source>
        <dbReference type="PROSITE" id="PS51168"/>
    </source>
</evidence>
<protein>
    <recommendedName>
        <fullName evidence="7">Bifunctional chorismate mutase/prephenate dehydratase</fullName>
        <ecNumber evidence="6">4.2.1.51</ecNumber>
    </recommendedName>
    <alternativeName>
        <fullName evidence="17">Chorismate mutase-prephenate dehydratase</fullName>
    </alternativeName>
    <alternativeName>
        <fullName evidence="8">Prephenate dehydratase</fullName>
    </alternativeName>
    <alternativeName>
        <fullName evidence="16">p-protein</fullName>
    </alternativeName>
</protein>
<dbReference type="PIRSF" id="PIRSF001500">
    <property type="entry name" value="Chor_mut_pdt_Ppr"/>
    <property type="match status" value="1"/>
</dbReference>
<dbReference type="PANTHER" id="PTHR21022:SF19">
    <property type="entry name" value="PREPHENATE DEHYDRATASE-RELATED"/>
    <property type="match status" value="1"/>
</dbReference>
<comment type="subcellular location">
    <subcellularLocation>
        <location evidence="3">Cytoplasm</location>
    </subcellularLocation>
</comment>
<dbReference type="InterPro" id="IPR045865">
    <property type="entry name" value="ACT-like_dom_sf"/>
</dbReference>
<keyword evidence="10" id="KW-0028">Amino-acid biosynthesis</keyword>
<comment type="catalytic activity">
    <reaction evidence="18">
        <text>prephenate + H(+) = 3-phenylpyruvate + CO2 + H2O</text>
        <dbReference type="Rhea" id="RHEA:21648"/>
        <dbReference type="ChEBI" id="CHEBI:15377"/>
        <dbReference type="ChEBI" id="CHEBI:15378"/>
        <dbReference type="ChEBI" id="CHEBI:16526"/>
        <dbReference type="ChEBI" id="CHEBI:18005"/>
        <dbReference type="ChEBI" id="CHEBI:29934"/>
        <dbReference type="EC" id="4.2.1.51"/>
    </reaction>
</comment>
<evidence type="ECO:0000256" key="11">
    <source>
        <dbReference type="ARBA" id="ARBA00023141"/>
    </source>
</evidence>
<dbReference type="Gene3D" id="3.30.70.260">
    <property type="match status" value="1"/>
</dbReference>
<dbReference type="EC" id="4.2.1.51" evidence="6"/>
<dbReference type="Gene3D" id="1.20.59.10">
    <property type="entry name" value="Chorismate mutase"/>
    <property type="match status" value="1"/>
</dbReference>
<evidence type="ECO:0000259" key="21">
    <source>
        <dbReference type="PROSITE" id="PS51171"/>
    </source>
</evidence>
<keyword evidence="14" id="KW-0456">Lyase</keyword>
<dbReference type="PROSITE" id="PS00858">
    <property type="entry name" value="PREPHENATE_DEHYDR_2"/>
    <property type="match status" value="1"/>
</dbReference>
<keyword evidence="15" id="KW-0511">Multifunctional enzyme</keyword>
<evidence type="ECO:0000256" key="14">
    <source>
        <dbReference type="ARBA" id="ARBA00023239"/>
    </source>
</evidence>
<comment type="function">
    <text evidence="2">Catalyzes the Claisen rearrangement of chorismate to prephenate and the decarboxylation/dehydration of prephenate to phenylpyruvate.</text>
</comment>
<dbReference type="GO" id="GO:0046417">
    <property type="term" value="P:chorismate metabolic process"/>
    <property type="evidence" value="ECO:0007669"/>
    <property type="project" value="InterPro"/>
</dbReference>
<dbReference type="Pfam" id="PF00800">
    <property type="entry name" value="PDT"/>
    <property type="match status" value="1"/>
</dbReference>
<dbReference type="InterPro" id="IPR018528">
    <property type="entry name" value="Preph_deHydtase_CS"/>
</dbReference>
<evidence type="ECO:0000256" key="18">
    <source>
        <dbReference type="ARBA" id="ARBA00047848"/>
    </source>
</evidence>
<reference evidence="23" key="1">
    <citation type="submission" date="2020-08" db="EMBL/GenBank/DDBJ databases">
        <title>Genome public.</title>
        <authorList>
            <person name="Liu C."/>
            <person name="Sun Q."/>
        </authorList>
    </citation>
    <scope>NUCLEOTIDE SEQUENCE</scope>
    <source>
        <strain evidence="23">NSJ-40</strain>
    </source>
</reference>
<evidence type="ECO:0000256" key="9">
    <source>
        <dbReference type="ARBA" id="ARBA00022490"/>
    </source>
</evidence>
<dbReference type="SUPFAM" id="SSF53850">
    <property type="entry name" value="Periplasmic binding protein-like II"/>
    <property type="match status" value="1"/>
</dbReference>
<dbReference type="InterPro" id="IPR002912">
    <property type="entry name" value="ACT_dom"/>
</dbReference>
<dbReference type="GO" id="GO:0004106">
    <property type="term" value="F:chorismate mutase activity"/>
    <property type="evidence" value="ECO:0007669"/>
    <property type="project" value="UniProtKB-EC"/>
</dbReference>
<comment type="pathway">
    <text evidence="5">Metabolic intermediate biosynthesis; prephenate biosynthesis; prephenate from chorismate: step 1/1.</text>
</comment>
<evidence type="ECO:0000313" key="24">
    <source>
        <dbReference type="Proteomes" id="UP000651482"/>
    </source>
</evidence>
<evidence type="ECO:0000256" key="5">
    <source>
        <dbReference type="ARBA" id="ARBA00004817"/>
    </source>
</evidence>
<dbReference type="SUPFAM" id="SSF48600">
    <property type="entry name" value="Chorismate mutase II"/>
    <property type="match status" value="1"/>
</dbReference>
<evidence type="ECO:0000256" key="8">
    <source>
        <dbReference type="ARBA" id="ARBA00021872"/>
    </source>
</evidence>
<dbReference type="Pfam" id="PF01817">
    <property type="entry name" value="CM_2"/>
    <property type="match status" value="1"/>
</dbReference>
<dbReference type="InterPro" id="IPR002701">
    <property type="entry name" value="CM_II_prokaryot"/>
</dbReference>
<dbReference type="SMART" id="SM00830">
    <property type="entry name" value="CM_2"/>
    <property type="match status" value="1"/>
</dbReference>
<comment type="catalytic activity">
    <reaction evidence="1">
        <text>chorismate = prephenate</text>
        <dbReference type="Rhea" id="RHEA:13897"/>
        <dbReference type="ChEBI" id="CHEBI:29748"/>
        <dbReference type="ChEBI" id="CHEBI:29934"/>
        <dbReference type="EC" id="5.4.99.5"/>
    </reaction>
</comment>
<dbReference type="InterPro" id="IPR001086">
    <property type="entry name" value="Preph_deHydtase"/>
</dbReference>
<feature type="domain" description="ACT" evidence="22">
    <location>
        <begin position="300"/>
        <end position="379"/>
    </location>
</feature>
<gene>
    <name evidence="23" type="ORF">IAG03_11710</name>
</gene>
<dbReference type="PROSITE" id="PS51171">
    <property type="entry name" value="PREPHENATE_DEHYDR_3"/>
    <property type="match status" value="1"/>
</dbReference>
<evidence type="ECO:0000259" key="22">
    <source>
        <dbReference type="PROSITE" id="PS51671"/>
    </source>
</evidence>
<feature type="site" description="Essential for prephenate dehydratase activity" evidence="19">
    <location>
        <position position="281"/>
    </location>
</feature>
<evidence type="ECO:0000256" key="19">
    <source>
        <dbReference type="PIRSR" id="PIRSR001500-2"/>
    </source>
</evidence>
<dbReference type="GO" id="GO:0005737">
    <property type="term" value="C:cytoplasm"/>
    <property type="evidence" value="ECO:0007669"/>
    <property type="project" value="UniProtKB-SubCell"/>
</dbReference>
<dbReference type="GO" id="GO:0009094">
    <property type="term" value="P:L-phenylalanine biosynthetic process"/>
    <property type="evidence" value="ECO:0007669"/>
    <property type="project" value="UniProtKB-KW"/>
</dbReference>
<dbReference type="CDD" id="cd04905">
    <property type="entry name" value="ACT_CM-PDT"/>
    <property type="match status" value="1"/>
</dbReference>
<keyword evidence="11" id="KW-0057">Aromatic amino acid biosynthesis</keyword>
<sequence length="379" mass="42267">MDLTDYRAQIDSIDDQLMELFNQRMQISAKIAEYKSAHHIGTKVKSRERSILSRVSEQADEGLDGYARVLFSTLFDVSRAYQNSLNATETALSRELTEAVQNTPALFPTKGVVACQGVEGAYSQIACDKLFSFANILYFKTFEGVFQAVEKGLCEFGILPIENSSYGSVNEVYDLMRHFNFHIVRSLKLKIDHALLAKPGKQLSDIKEIFSHEQALGQCSAFLKQLGDVKITVCENTAAAAKMVSDSDREDIAAISSHECAELYGLSILSDDIQNSDSNFTRFICITKDLRIFPGSNKISLMLSLPHRPGALYAFMSKIAALGLNVSKLESRPIPGKDFEFLFYFDIDASVISPEVIHFLSDLSKEPEMFMFLGNYSEA</sequence>
<evidence type="ECO:0000256" key="3">
    <source>
        <dbReference type="ARBA" id="ARBA00004496"/>
    </source>
</evidence>
<dbReference type="InterPro" id="IPR036979">
    <property type="entry name" value="CM_dom_sf"/>
</dbReference>
<evidence type="ECO:0000256" key="7">
    <source>
        <dbReference type="ARBA" id="ARBA00014401"/>
    </source>
</evidence>
<organism evidence="23 24">
    <name type="scientific">Yeguia hominis</name>
    <dbReference type="NCBI Taxonomy" id="2763662"/>
    <lineage>
        <taxon>Bacteria</taxon>
        <taxon>Bacillati</taxon>
        <taxon>Bacillota</taxon>
        <taxon>Clostridia</taxon>
        <taxon>Eubacteriales</taxon>
        <taxon>Yeguiaceae</taxon>
        <taxon>Yeguia</taxon>
    </lineage>
</organism>
<feature type="domain" description="Prephenate dehydratase" evidence="21">
    <location>
        <begin position="112"/>
        <end position="288"/>
    </location>
</feature>
<dbReference type="PROSITE" id="PS00857">
    <property type="entry name" value="PREPHENATE_DEHYDR_1"/>
    <property type="match status" value="1"/>
</dbReference>
<dbReference type="AlphaFoldDB" id="A0A926DB60"/>
<dbReference type="PROSITE" id="PS51168">
    <property type="entry name" value="CHORISMATE_MUT_2"/>
    <property type="match status" value="1"/>
</dbReference>
<evidence type="ECO:0000256" key="10">
    <source>
        <dbReference type="ARBA" id="ARBA00022605"/>
    </source>
</evidence>
<dbReference type="FunFam" id="3.40.190.10:FF:000034">
    <property type="entry name" value="Chorismate mutase/prephenate dehydratase"/>
    <property type="match status" value="1"/>
</dbReference>
<dbReference type="Gene3D" id="3.40.190.10">
    <property type="entry name" value="Periplasmic binding protein-like II"/>
    <property type="match status" value="2"/>
</dbReference>
<evidence type="ECO:0000256" key="15">
    <source>
        <dbReference type="ARBA" id="ARBA00023268"/>
    </source>
</evidence>
<name>A0A926DB60_9FIRM</name>
<comment type="pathway">
    <text evidence="4">Amino-acid biosynthesis; L-phenylalanine biosynthesis; phenylpyruvate from prephenate: step 1/1.</text>
</comment>
<accession>A0A926DB60</accession>
<evidence type="ECO:0000256" key="16">
    <source>
        <dbReference type="ARBA" id="ARBA00031175"/>
    </source>
</evidence>
<evidence type="ECO:0000256" key="4">
    <source>
        <dbReference type="ARBA" id="ARBA00004741"/>
    </source>
</evidence>
<dbReference type="CDD" id="cd13631">
    <property type="entry name" value="PBP2_Ct-PDT_like"/>
    <property type="match status" value="1"/>
</dbReference>
<dbReference type="InterPro" id="IPR036263">
    <property type="entry name" value="Chorismate_II_sf"/>
</dbReference>
<evidence type="ECO:0000256" key="6">
    <source>
        <dbReference type="ARBA" id="ARBA00013147"/>
    </source>
</evidence>
<feature type="domain" description="Chorismate mutase" evidence="20">
    <location>
        <begin position="1"/>
        <end position="86"/>
    </location>
</feature>
<evidence type="ECO:0000313" key="23">
    <source>
        <dbReference type="EMBL" id="MBC8534637.1"/>
    </source>
</evidence>
<dbReference type="Proteomes" id="UP000651482">
    <property type="component" value="Unassembled WGS sequence"/>
</dbReference>
<dbReference type="RefSeq" id="WP_249320223.1">
    <property type="nucleotide sequence ID" value="NZ_JACRSN010000020.1"/>
</dbReference>
<dbReference type="InterPro" id="IPR008242">
    <property type="entry name" value="Chor_mutase/pphenate_deHydtase"/>
</dbReference>
<evidence type="ECO:0000256" key="1">
    <source>
        <dbReference type="ARBA" id="ARBA00000824"/>
    </source>
</evidence>
<evidence type="ECO:0000256" key="13">
    <source>
        <dbReference type="ARBA" id="ARBA00023235"/>
    </source>
</evidence>
<keyword evidence="13" id="KW-0413">Isomerase</keyword>
<keyword evidence="12" id="KW-0584">Phenylalanine biosynthesis</keyword>
<dbReference type="PANTHER" id="PTHR21022">
    <property type="entry name" value="PREPHENATE DEHYDRATASE P PROTEIN"/>
    <property type="match status" value="1"/>
</dbReference>
<proteinExistence type="predicted"/>
<dbReference type="GO" id="GO:0004664">
    <property type="term" value="F:prephenate dehydratase activity"/>
    <property type="evidence" value="ECO:0007669"/>
    <property type="project" value="UniProtKB-EC"/>
</dbReference>